<proteinExistence type="predicted"/>
<evidence type="ECO:0000256" key="1">
    <source>
        <dbReference type="SAM" id="MobiDB-lite"/>
    </source>
</evidence>
<protein>
    <submittedName>
        <fullName evidence="2">Tetratricopeptide-like helical</fullName>
    </submittedName>
</protein>
<evidence type="ECO:0000313" key="2">
    <source>
        <dbReference type="EMBL" id="KAJ6041428.1"/>
    </source>
</evidence>
<reference evidence="2" key="2">
    <citation type="submission" date="2023-01" db="EMBL/GenBank/DDBJ databases">
        <authorList>
            <person name="Petersen C."/>
        </authorList>
    </citation>
    <scope>NUCLEOTIDE SEQUENCE</scope>
    <source>
        <strain evidence="2">IBT 15450</strain>
    </source>
</reference>
<dbReference type="EMBL" id="JAQJZL010000005">
    <property type="protein sequence ID" value="KAJ6041428.1"/>
    <property type="molecule type" value="Genomic_DNA"/>
</dbReference>
<dbReference type="PANTHER" id="PTHR46082:SF6">
    <property type="entry name" value="AAA+ ATPASE DOMAIN-CONTAINING PROTEIN-RELATED"/>
    <property type="match status" value="1"/>
</dbReference>
<organism evidence="2 3">
    <name type="scientific">Penicillium canescens</name>
    <dbReference type="NCBI Taxonomy" id="5083"/>
    <lineage>
        <taxon>Eukaryota</taxon>
        <taxon>Fungi</taxon>
        <taxon>Dikarya</taxon>
        <taxon>Ascomycota</taxon>
        <taxon>Pezizomycotina</taxon>
        <taxon>Eurotiomycetes</taxon>
        <taxon>Eurotiomycetidae</taxon>
        <taxon>Eurotiales</taxon>
        <taxon>Aspergillaceae</taxon>
        <taxon>Penicillium</taxon>
    </lineage>
</organism>
<comment type="caution">
    <text evidence="2">The sequence shown here is derived from an EMBL/GenBank/DDBJ whole genome shotgun (WGS) entry which is preliminary data.</text>
</comment>
<evidence type="ECO:0000313" key="3">
    <source>
        <dbReference type="Proteomes" id="UP001219568"/>
    </source>
</evidence>
<gene>
    <name evidence="2" type="ORF">N7460_006818</name>
</gene>
<keyword evidence="3" id="KW-1185">Reference proteome</keyword>
<name>A0AAD6N8E1_PENCN</name>
<dbReference type="PANTHER" id="PTHR46082">
    <property type="entry name" value="ATP/GTP-BINDING PROTEIN-RELATED"/>
    <property type="match status" value="1"/>
</dbReference>
<dbReference type="InterPro" id="IPR053137">
    <property type="entry name" value="NLR-like"/>
</dbReference>
<feature type="region of interest" description="Disordered" evidence="1">
    <location>
        <begin position="1"/>
        <end position="21"/>
    </location>
</feature>
<dbReference type="SUPFAM" id="SSF48452">
    <property type="entry name" value="TPR-like"/>
    <property type="match status" value="1"/>
</dbReference>
<dbReference type="AlphaFoldDB" id="A0AAD6N8E1"/>
<dbReference type="Gene3D" id="1.25.40.10">
    <property type="entry name" value="Tetratricopeptide repeat domain"/>
    <property type="match status" value="1"/>
</dbReference>
<dbReference type="Proteomes" id="UP001219568">
    <property type="component" value="Unassembled WGS sequence"/>
</dbReference>
<sequence>MEPETERDHWRDMLKKPTKTTDNAEEHRLIVISIISKYGKEHSSSLRAMDQLAKVYWGEDMRDDAIEVQREALDWREEVDGPLDTFNLSSMDTLAFMYFEKGQYQEAEKVLLQSMELREQAAHCDSSRRFLAKILLQKTYEKQDKKNDALRALWEILETLSNAAGMEGKREDALGNIWVLLKSLSRATGAQFTL</sequence>
<feature type="compositionally biased region" description="Basic and acidic residues" evidence="1">
    <location>
        <begin position="1"/>
        <end position="15"/>
    </location>
</feature>
<reference evidence="2" key="1">
    <citation type="journal article" date="2023" name="IMA Fungus">
        <title>Comparative genomic study of the Penicillium genus elucidates a diverse pangenome and 15 lateral gene transfer events.</title>
        <authorList>
            <person name="Petersen C."/>
            <person name="Sorensen T."/>
            <person name="Nielsen M.R."/>
            <person name="Sondergaard T.E."/>
            <person name="Sorensen J.L."/>
            <person name="Fitzpatrick D.A."/>
            <person name="Frisvad J.C."/>
            <person name="Nielsen K.L."/>
        </authorList>
    </citation>
    <scope>NUCLEOTIDE SEQUENCE</scope>
    <source>
        <strain evidence="2">IBT 15450</strain>
    </source>
</reference>
<dbReference type="Pfam" id="PF13424">
    <property type="entry name" value="TPR_12"/>
    <property type="match status" value="1"/>
</dbReference>
<dbReference type="InterPro" id="IPR011990">
    <property type="entry name" value="TPR-like_helical_dom_sf"/>
</dbReference>
<accession>A0AAD6N8E1</accession>